<dbReference type="GO" id="GO:0033863">
    <property type="term" value="F:ribose 1,5-bisphosphate phosphokinase activity"/>
    <property type="evidence" value="ECO:0007669"/>
    <property type="project" value="UniProtKB-UniRule"/>
</dbReference>
<keyword evidence="9" id="KW-1185">Reference proteome</keyword>
<reference evidence="8 9" key="1">
    <citation type="submission" date="2017-11" db="EMBL/GenBank/DDBJ databases">
        <title>Taxonomic description and genome sequences of Spirosoma HA7 sp. nov., isolated from pollen microhabitat of Corylus avellana.</title>
        <authorList>
            <person name="Ambika Manirajan B."/>
            <person name="Suarez C."/>
            <person name="Ratering S."/>
            <person name="Geissler-Plaum R."/>
            <person name="Cardinale M."/>
            <person name="Sylvia S."/>
        </authorList>
    </citation>
    <scope>NUCLEOTIDE SEQUENCE [LARGE SCALE GENOMIC DNA]</scope>
    <source>
        <strain evidence="8 9">HA7</strain>
    </source>
</reference>
<comment type="similarity">
    <text evidence="6">Belongs to the ribose 1,5-bisphosphokinase family.</text>
</comment>
<dbReference type="InterPro" id="IPR012699">
    <property type="entry name" value="PhnN"/>
</dbReference>
<dbReference type="GO" id="GO:0005524">
    <property type="term" value="F:ATP binding"/>
    <property type="evidence" value="ECO:0007669"/>
    <property type="project" value="UniProtKB-KW"/>
</dbReference>
<accession>A0A2K8Z8H6</accession>
<dbReference type="UniPathway" id="UPA00087">
    <property type="reaction ID" value="UER00175"/>
</dbReference>
<proteinExistence type="inferred from homology"/>
<gene>
    <name evidence="6" type="primary">phnN</name>
    <name evidence="8" type="ORF">CWM47_32360</name>
</gene>
<dbReference type="GO" id="GO:0006015">
    <property type="term" value="P:5-phosphoribose 1-diphosphate biosynthetic process"/>
    <property type="evidence" value="ECO:0007669"/>
    <property type="project" value="UniProtKB-UniRule"/>
</dbReference>
<name>A0A2K8Z8H6_9BACT</name>
<dbReference type="PANTHER" id="PTHR23117:SF8">
    <property type="entry name" value="RIBOSE 1,5-BISPHOSPHATE PHOSPHOKINASE PHNN"/>
    <property type="match status" value="1"/>
</dbReference>
<dbReference type="GO" id="GO:0005829">
    <property type="term" value="C:cytosol"/>
    <property type="evidence" value="ECO:0007669"/>
    <property type="project" value="TreeGrafter"/>
</dbReference>
<feature type="domain" description="Guanylate kinase/L-type calcium channel beta subunit" evidence="7">
    <location>
        <begin position="3"/>
        <end position="181"/>
    </location>
</feature>
<dbReference type="InterPro" id="IPR027417">
    <property type="entry name" value="P-loop_NTPase"/>
</dbReference>
<comment type="pathway">
    <text evidence="2 6">Metabolic intermediate biosynthesis; 5-phospho-alpha-D-ribose 1-diphosphate biosynthesis; 5-phospho-alpha-D-ribose 1-diphosphate from D-ribose 5-phosphate (route II): step 3/3.</text>
</comment>
<dbReference type="SUPFAM" id="SSF52540">
    <property type="entry name" value="P-loop containing nucleoside triphosphate hydrolases"/>
    <property type="match status" value="1"/>
</dbReference>
<organism evidence="8 9">
    <name type="scientific">Spirosoma pollinicola</name>
    <dbReference type="NCBI Taxonomy" id="2057025"/>
    <lineage>
        <taxon>Bacteria</taxon>
        <taxon>Pseudomonadati</taxon>
        <taxon>Bacteroidota</taxon>
        <taxon>Cytophagia</taxon>
        <taxon>Cytophagales</taxon>
        <taxon>Cytophagaceae</taxon>
        <taxon>Spirosoma</taxon>
    </lineage>
</organism>
<keyword evidence="4 6" id="KW-0547">Nucleotide-binding</keyword>
<sequence length="184" mass="20513">MSQTTLFCLIGPSGAGKDALLAYAREHLTGSENIVFSHRYITRPSQEEGENHIALTQAEFDQRQQLGLFALSWQSHQFAYGIGVEIDAWLQAGAHVVINGSREYLPQASQRYPQMRVILLEVNSDAIRQRLVERGRETAQEIDARIAHNQQLPPVEHPHLYVLNNDSSLAEAGVKLMALLKGGD</sequence>
<dbReference type="AlphaFoldDB" id="A0A2K8Z8H6"/>
<evidence type="ECO:0000313" key="8">
    <source>
        <dbReference type="EMBL" id="AUD06129.1"/>
    </source>
</evidence>
<evidence type="ECO:0000256" key="2">
    <source>
        <dbReference type="ARBA" id="ARBA00005069"/>
    </source>
</evidence>
<feature type="binding site" evidence="6">
    <location>
        <begin position="11"/>
        <end position="18"/>
    </location>
    <ligand>
        <name>ATP</name>
        <dbReference type="ChEBI" id="CHEBI:30616"/>
    </ligand>
</feature>
<evidence type="ECO:0000256" key="1">
    <source>
        <dbReference type="ARBA" id="ARBA00000373"/>
    </source>
</evidence>
<keyword evidence="3 6" id="KW-0808">Transferase</keyword>
<dbReference type="RefSeq" id="WP_100992679.1">
    <property type="nucleotide sequence ID" value="NZ_CP025096.1"/>
</dbReference>
<dbReference type="NCBIfam" id="NF007485">
    <property type="entry name" value="PRK10078.1"/>
    <property type="match status" value="1"/>
</dbReference>
<dbReference type="GO" id="GO:0019634">
    <property type="term" value="P:organic phosphonate metabolic process"/>
    <property type="evidence" value="ECO:0007669"/>
    <property type="project" value="UniProtKB-UniRule"/>
</dbReference>
<comment type="function">
    <text evidence="6">Catalyzes the phosphorylation of ribose 1,5-bisphosphate to 5-phospho-D-ribosyl alpha-1-diphosphate (PRPP).</text>
</comment>
<dbReference type="KEGG" id="spir:CWM47_32360"/>
<dbReference type="HAMAP" id="MF_00836">
    <property type="entry name" value="PhnN"/>
    <property type="match status" value="1"/>
</dbReference>
<dbReference type="EC" id="2.7.4.23" evidence="6"/>
<dbReference type="Gene3D" id="3.40.50.300">
    <property type="entry name" value="P-loop containing nucleotide triphosphate hydrolases"/>
    <property type="match status" value="1"/>
</dbReference>
<evidence type="ECO:0000256" key="4">
    <source>
        <dbReference type="ARBA" id="ARBA00022741"/>
    </source>
</evidence>
<dbReference type="OrthoDB" id="1033810at2"/>
<protein>
    <recommendedName>
        <fullName evidence="6">Ribose 1,5-bisphosphate phosphokinase PhnN</fullName>
        <ecNumber evidence="6">2.7.4.23</ecNumber>
    </recommendedName>
    <alternativeName>
        <fullName evidence="6">Ribose 1,5-bisphosphokinase</fullName>
    </alternativeName>
</protein>
<dbReference type="InterPro" id="IPR008145">
    <property type="entry name" value="GK/Ca_channel_bsu"/>
</dbReference>
<dbReference type="EMBL" id="CP025096">
    <property type="protein sequence ID" value="AUD06129.1"/>
    <property type="molecule type" value="Genomic_DNA"/>
</dbReference>
<evidence type="ECO:0000256" key="5">
    <source>
        <dbReference type="ARBA" id="ARBA00022840"/>
    </source>
</evidence>
<evidence type="ECO:0000259" key="7">
    <source>
        <dbReference type="SMART" id="SM00072"/>
    </source>
</evidence>
<dbReference type="PANTHER" id="PTHR23117">
    <property type="entry name" value="GUANYLATE KINASE-RELATED"/>
    <property type="match status" value="1"/>
</dbReference>
<comment type="catalytic activity">
    <reaction evidence="1 6">
        <text>alpha-D-ribose 1,5-bisphosphate + ATP = 5-phospho-alpha-D-ribose 1-diphosphate + ADP</text>
        <dbReference type="Rhea" id="RHEA:20109"/>
        <dbReference type="ChEBI" id="CHEBI:30616"/>
        <dbReference type="ChEBI" id="CHEBI:58017"/>
        <dbReference type="ChEBI" id="CHEBI:68688"/>
        <dbReference type="ChEBI" id="CHEBI:456216"/>
        <dbReference type="EC" id="2.7.4.23"/>
    </reaction>
</comment>
<evidence type="ECO:0000256" key="6">
    <source>
        <dbReference type="HAMAP-Rule" id="MF_00836"/>
    </source>
</evidence>
<dbReference type="SMART" id="SM00072">
    <property type="entry name" value="GuKc"/>
    <property type="match status" value="1"/>
</dbReference>
<dbReference type="Proteomes" id="UP000232883">
    <property type="component" value="Chromosome"/>
</dbReference>
<dbReference type="NCBIfam" id="TIGR02322">
    <property type="entry name" value="phosphon_PhnN"/>
    <property type="match status" value="1"/>
</dbReference>
<evidence type="ECO:0000313" key="9">
    <source>
        <dbReference type="Proteomes" id="UP000232883"/>
    </source>
</evidence>
<evidence type="ECO:0000256" key="3">
    <source>
        <dbReference type="ARBA" id="ARBA00022679"/>
    </source>
</evidence>
<keyword evidence="5 6" id="KW-0067">ATP-binding</keyword>
<keyword evidence="8" id="KW-0418">Kinase</keyword>